<keyword evidence="5 6" id="KW-0472">Membrane</keyword>
<dbReference type="GO" id="GO:0005886">
    <property type="term" value="C:plasma membrane"/>
    <property type="evidence" value="ECO:0007669"/>
    <property type="project" value="UniProtKB-SubCell"/>
</dbReference>
<dbReference type="GO" id="GO:0022857">
    <property type="term" value="F:transmembrane transporter activity"/>
    <property type="evidence" value="ECO:0007669"/>
    <property type="project" value="InterPro"/>
</dbReference>
<evidence type="ECO:0000256" key="4">
    <source>
        <dbReference type="ARBA" id="ARBA00022989"/>
    </source>
</evidence>
<gene>
    <name evidence="7" type="ORF">EVA_04388</name>
</gene>
<feature type="transmembrane region" description="Helical" evidence="6">
    <location>
        <begin position="21"/>
        <end position="39"/>
    </location>
</feature>
<reference evidence="7" key="1">
    <citation type="journal article" date="2012" name="PLoS ONE">
        <title>Gene sets for utilization of primary and secondary nutrition supplies in the distal gut of endangered iberian lynx.</title>
        <authorList>
            <person name="Alcaide M."/>
            <person name="Messina E."/>
            <person name="Richter M."/>
            <person name="Bargiela R."/>
            <person name="Peplies J."/>
            <person name="Huws S.A."/>
            <person name="Newbold C.J."/>
            <person name="Golyshin P.N."/>
            <person name="Simon M.A."/>
            <person name="Lopez G."/>
            <person name="Yakimov M.M."/>
            <person name="Ferrer M."/>
        </authorList>
    </citation>
    <scope>NUCLEOTIDE SEQUENCE</scope>
</reference>
<comment type="subcellular location">
    <subcellularLocation>
        <location evidence="1">Cell membrane</location>
        <topology evidence="1">Single-pass membrane protein</topology>
    </subcellularLocation>
</comment>
<keyword evidence="4 6" id="KW-1133">Transmembrane helix</keyword>
<evidence type="ECO:0000256" key="6">
    <source>
        <dbReference type="SAM" id="Phobius"/>
    </source>
</evidence>
<evidence type="ECO:0000256" key="5">
    <source>
        <dbReference type="ARBA" id="ARBA00023136"/>
    </source>
</evidence>
<evidence type="ECO:0000256" key="3">
    <source>
        <dbReference type="ARBA" id="ARBA00022692"/>
    </source>
</evidence>
<accession>J9GIR2</accession>
<keyword evidence="2" id="KW-1003">Cell membrane</keyword>
<dbReference type="PANTHER" id="PTHR30558:SF3">
    <property type="entry name" value="BIOPOLYMER TRANSPORT PROTEIN EXBD-RELATED"/>
    <property type="match status" value="1"/>
</dbReference>
<dbReference type="InterPro" id="IPR003400">
    <property type="entry name" value="ExbD"/>
</dbReference>
<dbReference type="AlphaFoldDB" id="J9GIR2"/>
<evidence type="ECO:0000256" key="1">
    <source>
        <dbReference type="ARBA" id="ARBA00004162"/>
    </source>
</evidence>
<dbReference type="EMBL" id="AMCI01000868">
    <property type="protein sequence ID" value="EJX07502.1"/>
    <property type="molecule type" value="Genomic_DNA"/>
</dbReference>
<protein>
    <submittedName>
        <fullName evidence="7">Biopolymer transport protein ExbD/TolR</fullName>
    </submittedName>
</protein>
<proteinExistence type="predicted"/>
<evidence type="ECO:0000313" key="7">
    <source>
        <dbReference type="EMBL" id="EJX07502.1"/>
    </source>
</evidence>
<evidence type="ECO:0000256" key="2">
    <source>
        <dbReference type="ARBA" id="ARBA00022475"/>
    </source>
</evidence>
<organism evidence="7">
    <name type="scientific">gut metagenome</name>
    <dbReference type="NCBI Taxonomy" id="749906"/>
    <lineage>
        <taxon>unclassified sequences</taxon>
        <taxon>metagenomes</taxon>
        <taxon>organismal metagenomes</taxon>
    </lineage>
</organism>
<comment type="caution">
    <text evidence="7">The sequence shown here is derived from an EMBL/GenBank/DDBJ whole genome shotgun (WGS) entry which is preliminary data.</text>
</comment>
<sequence length="214" mass="24066">MAKKGGSKQKKMNSRVDFTPMVDMIMLLVTFFMLCTTLLKPQTMQINMPSDKEDIKEENRSQIAASKAITILIDENNTIYYFKGKPDGGTDIPNEGKLFQTVYGKNGIRKVLLESNPRALKEVSELKAEFAKKQTSNVQAEQKIKADFKERLNKIKNADYTPNVIIKASDKATYANLLQVLDEMQICSIGRYVIDNFVDGDKAKIEALKNGTAQ</sequence>
<dbReference type="Pfam" id="PF02472">
    <property type="entry name" value="ExbD"/>
    <property type="match status" value="1"/>
</dbReference>
<keyword evidence="3 6" id="KW-0812">Transmembrane</keyword>
<dbReference type="PANTHER" id="PTHR30558">
    <property type="entry name" value="EXBD MEMBRANE COMPONENT OF PMF-DRIVEN MACROMOLECULE IMPORT SYSTEM"/>
    <property type="match status" value="1"/>
</dbReference>
<name>J9GIR2_9ZZZZ</name>